<evidence type="ECO:0000256" key="1">
    <source>
        <dbReference type="SAM" id="MobiDB-lite"/>
    </source>
</evidence>
<evidence type="ECO:0000313" key="2">
    <source>
        <dbReference type="EMBL" id="QHS84216.1"/>
    </source>
</evidence>
<dbReference type="EMBL" id="MN738774">
    <property type="protein sequence ID" value="QHS84216.1"/>
    <property type="molecule type" value="Genomic_DNA"/>
</dbReference>
<feature type="region of interest" description="Disordered" evidence="1">
    <location>
        <begin position="1"/>
        <end position="32"/>
    </location>
</feature>
<accession>A0A6C0AXF6</accession>
<proteinExistence type="predicted"/>
<reference evidence="2" key="1">
    <citation type="journal article" date="2020" name="Nature">
        <title>Giant virus diversity and host interactions through global metagenomics.</title>
        <authorList>
            <person name="Schulz F."/>
            <person name="Roux S."/>
            <person name="Paez-Espino D."/>
            <person name="Jungbluth S."/>
            <person name="Walsh D.A."/>
            <person name="Denef V.J."/>
            <person name="McMahon K.D."/>
            <person name="Konstantinidis K.T."/>
            <person name="Eloe-Fadrosh E.A."/>
            <person name="Kyrpides N.C."/>
            <person name="Woyke T."/>
        </authorList>
    </citation>
    <scope>NUCLEOTIDE SEQUENCE</scope>
    <source>
        <strain evidence="2">GVMAG-S-ERX555965-48</strain>
    </source>
</reference>
<sequence length="82" mass="8845">MSERIKQKQNNSNCGSEGKSCPTPPIFSNTTHSLNQSNALRLAKLIINNRKKPQIVYVDINSLGGRAGSLGGARALPKNKLV</sequence>
<name>A0A6C0AXF6_9ZZZZ</name>
<dbReference type="AlphaFoldDB" id="A0A6C0AXF6"/>
<organism evidence="2">
    <name type="scientific">viral metagenome</name>
    <dbReference type="NCBI Taxonomy" id="1070528"/>
    <lineage>
        <taxon>unclassified sequences</taxon>
        <taxon>metagenomes</taxon>
        <taxon>organismal metagenomes</taxon>
    </lineage>
</organism>
<protein>
    <submittedName>
        <fullName evidence="2">Uncharacterized protein</fullName>
    </submittedName>
</protein>